<dbReference type="GO" id="GO:0070761">
    <property type="term" value="C:pre-snoRNP complex"/>
    <property type="evidence" value="ECO:0007669"/>
    <property type="project" value="TreeGrafter"/>
</dbReference>
<keyword evidence="3" id="KW-0862">Zinc</keyword>
<feature type="domain" description="HIT-type" evidence="6">
    <location>
        <begin position="8"/>
        <end position="41"/>
    </location>
</feature>
<feature type="region of interest" description="Disordered" evidence="5">
    <location>
        <begin position="49"/>
        <end position="95"/>
    </location>
</feature>
<keyword evidence="1" id="KW-0479">Metal-binding</keyword>
<dbReference type="Proteomes" id="UP000325315">
    <property type="component" value="Unassembled WGS sequence"/>
</dbReference>
<reference evidence="7" key="1">
    <citation type="submission" date="2019-08" db="EMBL/GenBank/DDBJ databases">
        <authorList>
            <person name="Liu F."/>
        </authorList>
    </citation>
    <scope>NUCLEOTIDE SEQUENCE [LARGE SCALE GENOMIC DNA]</scope>
    <source>
        <strain evidence="7">PA1801</strain>
        <tissue evidence="7">Leaf</tissue>
    </source>
</reference>
<dbReference type="GO" id="GO:0048254">
    <property type="term" value="P:snoRNA localization"/>
    <property type="evidence" value="ECO:0007669"/>
    <property type="project" value="TreeGrafter"/>
</dbReference>
<dbReference type="Gene3D" id="3.30.60.190">
    <property type="match status" value="1"/>
</dbReference>
<comment type="caution">
    <text evidence="7">The sequence shown here is derived from an EMBL/GenBank/DDBJ whole genome shotgun (WGS) entry which is preliminary data.</text>
</comment>
<organism evidence="7 8">
    <name type="scientific">Gossypium australe</name>
    <dbReference type="NCBI Taxonomy" id="47621"/>
    <lineage>
        <taxon>Eukaryota</taxon>
        <taxon>Viridiplantae</taxon>
        <taxon>Streptophyta</taxon>
        <taxon>Embryophyta</taxon>
        <taxon>Tracheophyta</taxon>
        <taxon>Spermatophyta</taxon>
        <taxon>Magnoliopsida</taxon>
        <taxon>eudicotyledons</taxon>
        <taxon>Gunneridae</taxon>
        <taxon>Pentapetalae</taxon>
        <taxon>rosids</taxon>
        <taxon>malvids</taxon>
        <taxon>Malvales</taxon>
        <taxon>Malvaceae</taxon>
        <taxon>Malvoideae</taxon>
        <taxon>Gossypium</taxon>
    </lineage>
</organism>
<dbReference type="EMBL" id="SMMG02000006">
    <property type="protein sequence ID" value="KAA3468854.1"/>
    <property type="molecule type" value="Genomic_DNA"/>
</dbReference>
<evidence type="ECO:0000313" key="8">
    <source>
        <dbReference type="Proteomes" id="UP000325315"/>
    </source>
</evidence>
<dbReference type="OrthoDB" id="966722at2759"/>
<dbReference type="GO" id="GO:0000463">
    <property type="term" value="P:maturation of LSU-rRNA from tricistronic rRNA transcript (SSU-rRNA, 5.8S rRNA, LSU-rRNA)"/>
    <property type="evidence" value="ECO:0007669"/>
    <property type="project" value="TreeGrafter"/>
</dbReference>
<dbReference type="SUPFAM" id="SSF144232">
    <property type="entry name" value="HIT/MYND zinc finger-like"/>
    <property type="match status" value="1"/>
</dbReference>
<dbReference type="PROSITE" id="PS51083">
    <property type="entry name" value="ZF_HIT"/>
    <property type="match status" value="1"/>
</dbReference>
<protein>
    <submittedName>
        <fullName evidence="7">Zinc finger HIT domain-containing 3</fullName>
    </submittedName>
</protein>
<evidence type="ECO:0000256" key="4">
    <source>
        <dbReference type="PROSITE-ProRule" id="PRU00453"/>
    </source>
</evidence>
<dbReference type="GO" id="GO:0005634">
    <property type="term" value="C:nucleus"/>
    <property type="evidence" value="ECO:0007669"/>
    <property type="project" value="TreeGrafter"/>
</dbReference>
<dbReference type="CDD" id="cd23024">
    <property type="entry name" value="zf-HIT_ZNHIT2-3"/>
    <property type="match status" value="1"/>
</dbReference>
<gene>
    <name evidence="7" type="ORF">EPI10_014702</name>
</gene>
<keyword evidence="2 4" id="KW-0863">Zinc-finger</keyword>
<feature type="compositionally biased region" description="Polar residues" evidence="5">
    <location>
        <begin position="52"/>
        <end position="76"/>
    </location>
</feature>
<dbReference type="Pfam" id="PF04438">
    <property type="entry name" value="zf-HIT"/>
    <property type="match status" value="1"/>
</dbReference>
<evidence type="ECO:0000256" key="5">
    <source>
        <dbReference type="SAM" id="MobiDB-lite"/>
    </source>
</evidence>
<name>A0A5B6VIH9_9ROSI</name>
<dbReference type="GO" id="GO:0000492">
    <property type="term" value="P:box C/D snoRNP assembly"/>
    <property type="evidence" value="ECO:0007669"/>
    <property type="project" value="TreeGrafter"/>
</dbReference>
<evidence type="ECO:0000256" key="3">
    <source>
        <dbReference type="ARBA" id="ARBA00022833"/>
    </source>
</evidence>
<sequence length="240" mass="26611">MGGPSRQCQVCNQTQSKYKCPSCLIPYCSLACFKTHKETPCKKLESVKEKSGTPSVNLGSIDNAVTTSVKPESTNDAVPPSVKLKSSEGRPTASREFPVGRKLEVEDPSEVLQIMQMQAIASSDDIREALKDEHLQKLISDIDSSPDALNVSDELDKAMGLDVFRIFSDKVSYYLQQVQSYSSTLTISSLLLRLSDFIRNQSMTTYHKASEVLSPNTLMPIYIYVQGLLLSEPGRRSMFL</sequence>
<evidence type="ECO:0000313" key="7">
    <source>
        <dbReference type="EMBL" id="KAA3468854.1"/>
    </source>
</evidence>
<dbReference type="InterPro" id="IPR007529">
    <property type="entry name" value="Znf_HIT"/>
</dbReference>
<evidence type="ECO:0000256" key="1">
    <source>
        <dbReference type="ARBA" id="ARBA00022723"/>
    </source>
</evidence>
<dbReference type="PANTHER" id="PTHR13483">
    <property type="entry name" value="BOX C_D SNORNA PROTEIN 1-RELATED"/>
    <property type="match status" value="1"/>
</dbReference>
<dbReference type="AlphaFoldDB" id="A0A5B6VIH9"/>
<dbReference type="GO" id="GO:0008270">
    <property type="term" value="F:zinc ion binding"/>
    <property type="evidence" value="ECO:0007669"/>
    <property type="project" value="UniProtKB-UniRule"/>
</dbReference>
<keyword evidence="8" id="KW-1185">Reference proteome</keyword>
<proteinExistence type="predicted"/>
<accession>A0A5B6VIH9</accession>
<dbReference type="PANTHER" id="PTHR13483:SF11">
    <property type="entry name" value="ZINC FINGER HIT DOMAIN-CONTAINING PROTEIN 3"/>
    <property type="match status" value="1"/>
</dbReference>
<dbReference type="InterPro" id="IPR051639">
    <property type="entry name" value="BCD1"/>
</dbReference>
<evidence type="ECO:0000259" key="6">
    <source>
        <dbReference type="PROSITE" id="PS51083"/>
    </source>
</evidence>
<evidence type="ECO:0000256" key="2">
    <source>
        <dbReference type="ARBA" id="ARBA00022771"/>
    </source>
</evidence>